<evidence type="ECO:0008006" key="13">
    <source>
        <dbReference type="Google" id="ProtNLM"/>
    </source>
</evidence>
<keyword evidence="6" id="KW-0862">Zinc</keyword>
<dbReference type="GO" id="GO:0008270">
    <property type="term" value="F:zinc ion binding"/>
    <property type="evidence" value="ECO:0007669"/>
    <property type="project" value="UniProtKB-KW"/>
</dbReference>
<evidence type="ECO:0000256" key="7">
    <source>
        <dbReference type="PROSITE-ProRule" id="PRU00175"/>
    </source>
</evidence>
<feature type="compositionally biased region" description="Polar residues" evidence="8">
    <location>
        <begin position="234"/>
        <end position="243"/>
    </location>
</feature>
<dbReference type="PANTHER" id="PTHR16004:SF2">
    <property type="entry name" value="E3 UBIQUITIN-PROTEIN LIGASE LUBEL"/>
    <property type="match status" value="1"/>
</dbReference>
<feature type="compositionally biased region" description="Basic and acidic residues" evidence="8">
    <location>
        <begin position="319"/>
        <end position="331"/>
    </location>
</feature>
<dbReference type="PROSITE" id="PS51873">
    <property type="entry name" value="TRIAD"/>
    <property type="match status" value="1"/>
</dbReference>
<dbReference type="PROSITE" id="PS50089">
    <property type="entry name" value="ZF_RING_2"/>
    <property type="match status" value="1"/>
</dbReference>
<keyword evidence="1" id="KW-0808">Transferase</keyword>
<dbReference type="InterPro" id="IPR044066">
    <property type="entry name" value="TRIAD_supradom"/>
</dbReference>
<dbReference type="InterPro" id="IPR026254">
    <property type="entry name" value="RNF31-like"/>
</dbReference>
<dbReference type="SMART" id="SM00647">
    <property type="entry name" value="IBR"/>
    <property type="match status" value="2"/>
</dbReference>
<evidence type="ECO:0000313" key="11">
    <source>
        <dbReference type="EnsemblMetazoa" id="AMEC001455-PA"/>
    </source>
</evidence>
<keyword evidence="2" id="KW-0479">Metal-binding</keyword>
<dbReference type="InterPro" id="IPR047542">
    <property type="entry name" value="Rcat_RBR_RNF31-like"/>
</dbReference>
<dbReference type="InterPro" id="IPR001841">
    <property type="entry name" value="Znf_RING"/>
</dbReference>
<evidence type="ECO:0000259" key="10">
    <source>
        <dbReference type="PROSITE" id="PS51873"/>
    </source>
</evidence>
<dbReference type="PANTHER" id="PTHR16004">
    <property type="entry name" value="RING FINGER PROTEIN 31-RELATED"/>
    <property type="match status" value="1"/>
</dbReference>
<dbReference type="AlphaFoldDB" id="A0A182TFL8"/>
<dbReference type="Pfam" id="PF01485">
    <property type="entry name" value="IBR"/>
    <property type="match status" value="1"/>
</dbReference>
<feature type="compositionally biased region" description="Polar residues" evidence="8">
    <location>
        <begin position="373"/>
        <end position="383"/>
    </location>
</feature>
<dbReference type="GO" id="GO:1990450">
    <property type="term" value="F:linear polyubiquitin binding"/>
    <property type="evidence" value="ECO:0007669"/>
    <property type="project" value="TreeGrafter"/>
</dbReference>
<dbReference type="SUPFAM" id="SSF57850">
    <property type="entry name" value="RING/U-box"/>
    <property type="match status" value="3"/>
</dbReference>
<dbReference type="GO" id="GO:0097039">
    <property type="term" value="P:protein linear polyubiquitination"/>
    <property type="evidence" value="ECO:0007669"/>
    <property type="project" value="TreeGrafter"/>
</dbReference>
<evidence type="ECO:0000256" key="5">
    <source>
        <dbReference type="ARBA" id="ARBA00022786"/>
    </source>
</evidence>
<dbReference type="Gene3D" id="3.30.40.10">
    <property type="entry name" value="Zinc/RING finger domain, C3HC4 (zinc finger)"/>
    <property type="match status" value="1"/>
</dbReference>
<name>A0A182TFL8_9DIPT</name>
<dbReference type="VEuPathDB" id="VectorBase:AMEC001455"/>
<dbReference type="InterPro" id="IPR047540">
    <property type="entry name" value="BRcat_RBR_RNF31-like"/>
</dbReference>
<dbReference type="EnsemblMetazoa" id="AMEC001455-RA">
    <property type="protein sequence ID" value="AMEC001455-PA"/>
    <property type="gene ID" value="AMEC001455"/>
</dbReference>
<keyword evidence="4 7" id="KW-0863">Zinc-finger</keyword>
<protein>
    <recommendedName>
        <fullName evidence="13">RING-type domain-containing protein</fullName>
    </recommendedName>
</protein>
<feature type="domain" description="RING-type" evidence="9">
    <location>
        <begin position="510"/>
        <end position="559"/>
    </location>
</feature>
<dbReference type="GO" id="GO:0070530">
    <property type="term" value="F:K63-linked polyubiquitin modification-dependent protein binding"/>
    <property type="evidence" value="ECO:0007669"/>
    <property type="project" value="TreeGrafter"/>
</dbReference>
<dbReference type="InterPro" id="IPR002867">
    <property type="entry name" value="IBR_dom"/>
</dbReference>
<evidence type="ECO:0000256" key="4">
    <source>
        <dbReference type="ARBA" id="ARBA00022771"/>
    </source>
</evidence>
<feature type="compositionally biased region" description="Low complexity" evidence="8">
    <location>
        <begin position="352"/>
        <end position="371"/>
    </location>
</feature>
<reference evidence="12" key="1">
    <citation type="submission" date="2014-01" db="EMBL/GenBank/DDBJ databases">
        <title>The Genome Sequence of Anopheles melas CM1001059_A (V2).</title>
        <authorList>
            <consortium name="The Broad Institute Genomics Platform"/>
            <person name="Neafsey D.E."/>
            <person name="Besansky N."/>
            <person name="Howell P."/>
            <person name="Walton C."/>
            <person name="Young S.K."/>
            <person name="Zeng Q."/>
            <person name="Gargeya S."/>
            <person name="Fitzgerald M."/>
            <person name="Haas B."/>
            <person name="Abouelleil A."/>
            <person name="Allen A.W."/>
            <person name="Alvarado L."/>
            <person name="Arachchi H.M."/>
            <person name="Berlin A.M."/>
            <person name="Chapman S.B."/>
            <person name="Gainer-Dewar J."/>
            <person name="Goldberg J."/>
            <person name="Griggs A."/>
            <person name="Gujja S."/>
            <person name="Hansen M."/>
            <person name="Howarth C."/>
            <person name="Imamovic A."/>
            <person name="Ireland A."/>
            <person name="Larimer J."/>
            <person name="McCowan C."/>
            <person name="Murphy C."/>
            <person name="Pearson M."/>
            <person name="Poon T.W."/>
            <person name="Priest M."/>
            <person name="Roberts A."/>
            <person name="Saif S."/>
            <person name="Shea T."/>
            <person name="Sisk P."/>
            <person name="Sykes S."/>
            <person name="Wortman J."/>
            <person name="Nusbaum C."/>
            <person name="Birren B."/>
        </authorList>
    </citation>
    <scope>NUCLEOTIDE SEQUENCE [LARGE SCALE GENOMIC DNA]</scope>
    <source>
        <strain evidence="12">CM1001059</strain>
    </source>
</reference>
<evidence type="ECO:0000256" key="2">
    <source>
        <dbReference type="ARBA" id="ARBA00022723"/>
    </source>
</evidence>
<dbReference type="GO" id="GO:0071797">
    <property type="term" value="C:LUBAC complex"/>
    <property type="evidence" value="ECO:0007669"/>
    <property type="project" value="InterPro"/>
</dbReference>
<evidence type="ECO:0000256" key="6">
    <source>
        <dbReference type="ARBA" id="ARBA00022833"/>
    </source>
</evidence>
<dbReference type="CDD" id="cd20337">
    <property type="entry name" value="BRcat_RBR_HOIP"/>
    <property type="match status" value="1"/>
</dbReference>
<keyword evidence="5" id="KW-0833">Ubl conjugation pathway</keyword>
<feature type="region of interest" description="Disordered" evidence="8">
    <location>
        <begin position="234"/>
        <end position="397"/>
    </location>
</feature>
<evidence type="ECO:0000256" key="1">
    <source>
        <dbReference type="ARBA" id="ARBA00022679"/>
    </source>
</evidence>
<proteinExistence type="predicted"/>
<evidence type="ECO:0000259" key="9">
    <source>
        <dbReference type="PROSITE" id="PS50089"/>
    </source>
</evidence>
<dbReference type="Proteomes" id="UP000075902">
    <property type="component" value="Unassembled WGS sequence"/>
</dbReference>
<keyword evidence="12" id="KW-1185">Reference proteome</keyword>
<evidence type="ECO:0000256" key="8">
    <source>
        <dbReference type="SAM" id="MobiDB-lite"/>
    </source>
</evidence>
<feature type="region of interest" description="Disordered" evidence="8">
    <location>
        <begin position="23"/>
        <end position="71"/>
    </location>
</feature>
<dbReference type="InterPro" id="IPR013083">
    <property type="entry name" value="Znf_RING/FYVE/PHD"/>
</dbReference>
<dbReference type="InterPro" id="IPR041031">
    <property type="entry name" value="RNF31_C"/>
</dbReference>
<organism evidence="11 12">
    <name type="scientific">Anopheles melas</name>
    <dbReference type="NCBI Taxonomy" id="34690"/>
    <lineage>
        <taxon>Eukaryota</taxon>
        <taxon>Metazoa</taxon>
        <taxon>Ecdysozoa</taxon>
        <taxon>Arthropoda</taxon>
        <taxon>Hexapoda</taxon>
        <taxon>Insecta</taxon>
        <taxon>Pterygota</taxon>
        <taxon>Neoptera</taxon>
        <taxon>Endopterygota</taxon>
        <taxon>Diptera</taxon>
        <taxon>Nematocera</taxon>
        <taxon>Culicoidea</taxon>
        <taxon>Culicidae</taxon>
        <taxon>Anophelinae</taxon>
        <taxon>Anopheles</taxon>
    </lineage>
</organism>
<feature type="domain" description="RING-type" evidence="10">
    <location>
        <begin position="506"/>
        <end position="735"/>
    </location>
</feature>
<feature type="compositionally biased region" description="Basic and acidic residues" evidence="8">
    <location>
        <begin position="59"/>
        <end position="71"/>
    </location>
</feature>
<accession>A0A182TFL8</accession>
<reference evidence="11" key="2">
    <citation type="submission" date="2020-05" db="UniProtKB">
        <authorList>
            <consortium name="EnsemblMetazoa"/>
        </authorList>
    </citation>
    <scope>IDENTIFICATION</scope>
    <source>
        <strain evidence="11">CM1001059</strain>
    </source>
</reference>
<keyword evidence="3" id="KW-0677">Repeat</keyword>
<dbReference type="Pfam" id="PF22191">
    <property type="entry name" value="IBR_1"/>
    <property type="match status" value="1"/>
</dbReference>
<dbReference type="Pfam" id="PF18091">
    <property type="entry name" value="E3_UbLigase_RBR"/>
    <property type="match status" value="1"/>
</dbReference>
<dbReference type="STRING" id="34690.A0A182TFL8"/>
<evidence type="ECO:0000313" key="12">
    <source>
        <dbReference type="Proteomes" id="UP000075902"/>
    </source>
</evidence>
<sequence>MERKQESSNGTVLRNIQQLLNQLVDAEPNSRSPSATSIRSQASDQRIMSKSPIPARNGKQPDHLPDPNRSIEDDVRDFVQDNIQDILPNLVQQVRQELDAVKVNLQTKPKSLEDDIRETLMRAEYSENDYSNIHYFPFDKTPEPPVHFPERQQTSKVSVQPSVVNDTDEYANIQKFLERAIRNEKTTTVFDQMKRSNYLFDSSSDEARQTAESTDYYDLVSINEKLMHLFTKTPSKESQPVQQHESEDGASPTTPPTPTGQKANAKSTASKTKTESKKKSTSTTSSPTADSNGRRPSVTRKKSIGGVFGPVQTNTVKNMQKEFLNKAKESPKPSTSKVAPKPAKLVQPKAFTARSSTTPTASTSKASTPASEDASTSARSTPGLNDANEPQPGSSRDTTYMCEKLMKKKYRETCFSDEYQTTDDEDESHMTVTESERTIIKSLVKPYEPNNEPPEVQAKQLMEDGLVQTLAQAELAVQLIELRYAKDNAIWAATQCHTIDDAKDLLQKECELCLGVFPMNEIISMLKCTHTCCFECAKEYFTQEITNRSITNCNCPYCKEPDLNGPEVTEDDVLEYFSNLDILLKNIVDEEVHDLFQRKIRDRTLTKDPNFKWCVHCSSGFFARPKQRRLVCPDCGSITCASCRKAWETQHEGLTCEKFAEWKEANDPELQAEGVQRHLQTHGISCPNCKFRYSLARGGCMHFTCTQCKFEFCYGCNKPFMMGAKCSVSPYCAKLGLHAHHPRNCLFYLRDKEPRDLQNLLLMNNVSFDMEPSEQMKQELTNGESTTMKCPIPLQKETPAGLMDMICSADVPEKHAGLCRPHYVEYLSFLVTHNSIDPINLLNADDLESIVRRANKRMPPRPYGMVDGIYREYLLQVRAASKHDVH</sequence>
<dbReference type="CDD" id="cd20351">
    <property type="entry name" value="Rcat_RBR_HOIP"/>
    <property type="match status" value="1"/>
</dbReference>
<dbReference type="GO" id="GO:0061630">
    <property type="term" value="F:ubiquitin protein ligase activity"/>
    <property type="evidence" value="ECO:0007669"/>
    <property type="project" value="TreeGrafter"/>
</dbReference>
<feature type="compositionally biased region" description="Polar residues" evidence="8">
    <location>
        <begin position="29"/>
        <end position="48"/>
    </location>
</feature>
<feature type="compositionally biased region" description="Low complexity" evidence="8">
    <location>
        <begin position="262"/>
        <end position="271"/>
    </location>
</feature>
<dbReference type="GO" id="GO:0036435">
    <property type="term" value="F:K48-linked polyubiquitin modification-dependent protein binding"/>
    <property type="evidence" value="ECO:0007669"/>
    <property type="project" value="TreeGrafter"/>
</dbReference>
<evidence type="ECO:0000256" key="3">
    <source>
        <dbReference type="ARBA" id="ARBA00022737"/>
    </source>
</evidence>